<dbReference type="STRING" id="1423783.FC50_GL001536"/>
<dbReference type="Proteomes" id="UP000051922">
    <property type="component" value="Unassembled WGS sequence"/>
</dbReference>
<keyword evidence="2" id="KW-1185">Reference proteome</keyword>
<comment type="caution">
    <text evidence="1">The sequence shown here is derived from an EMBL/GenBank/DDBJ whole genome shotgun (WGS) entry which is preliminary data.</text>
</comment>
<dbReference type="Gene3D" id="3.10.450.150">
    <property type="entry name" value="enterococcus faecalis protein"/>
    <property type="match status" value="1"/>
</dbReference>
<organism evidence="1 2">
    <name type="scientific">Lacticaseibacillus pantheris DSM 15945 = JCM 12539 = NBRC 106106</name>
    <dbReference type="NCBI Taxonomy" id="1423783"/>
    <lineage>
        <taxon>Bacteria</taxon>
        <taxon>Bacillati</taxon>
        <taxon>Bacillota</taxon>
        <taxon>Bacilli</taxon>
        <taxon>Lactobacillales</taxon>
        <taxon>Lactobacillaceae</taxon>
        <taxon>Lacticaseibacillus</taxon>
    </lineage>
</organism>
<name>A0A0R1TYP0_9LACO</name>
<dbReference type="EMBL" id="AZFJ01000052">
    <property type="protein sequence ID" value="KRL85380.1"/>
    <property type="molecule type" value="Genomic_DNA"/>
</dbReference>
<accession>A0A0R1TYP0</accession>
<evidence type="ECO:0000313" key="2">
    <source>
        <dbReference type="Proteomes" id="UP000051922"/>
    </source>
</evidence>
<gene>
    <name evidence="1" type="ORF">FC50_GL001536</name>
</gene>
<sequence length="106" mass="12192">MIMFEAQHSRFATFGVISKIPGELIDRVWFIIDNDLRGLVPLDNLLKFKLVNNDGQVSIHFSQQDLDTEMAFDQDLDYGDEYPDMVLAYDDGDIQTILLPEEANEH</sequence>
<protein>
    <submittedName>
        <fullName evidence="1">Uncharacterized protein</fullName>
    </submittedName>
</protein>
<dbReference type="Pfam" id="PF06124">
    <property type="entry name" value="DUF960"/>
    <property type="match status" value="1"/>
</dbReference>
<reference evidence="1 2" key="1">
    <citation type="journal article" date="2015" name="Genome Announc.">
        <title>Expanding the biotechnology potential of lactobacilli through comparative genomics of 213 strains and associated genera.</title>
        <authorList>
            <person name="Sun Z."/>
            <person name="Harris H.M."/>
            <person name="McCann A."/>
            <person name="Guo C."/>
            <person name="Argimon S."/>
            <person name="Zhang W."/>
            <person name="Yang X."/>
            <person name="Jeffery I.B."/>
            <person name="Cooney J.C."/>
            <person name="Kagawa T.F."/>
            <person name="Liu W."/>
            <person name="Song Y."/>
            <person name="Salvetti E."/>
            <person name="Wrobel A."/>
            <person name="Rasinkangas P."/>
            <person name="Parkhill J."/>
            <person name="Rea M.C."/>
            <person name="O'Sullivan O."/>
            <person name="Ritari J."/>
            <person name="Douillard F.P."/>
            <person name="Paul Ross R."/>
            <person name="Yang R."/>
            <person name="Briner A.E."/>
            <person name="Felis G.E."/>
            <person name="de Vos W.M."/>
            <person name="Barrangou R."/>
            <person name="Klaenhammer T.R."/>
            <person name="Caufield P.W."/>
            <person name="Cui Y."/>
            <person name="Zhang H."/>
            <person name="O'Toole P.W."/>
        </authorList>
    </citation>
    <scope>NUCLEOTIDE SEQUENCE [LARGE SCALE GENOMIC DNA]</scope>
    <source>
        <strain evidence="1 2">DSM 15945</strain>
    </source>
</reference>
<proteinExistence type="predicted"/>
<dbReference type="InterPro" id="IPR009303">
    <property type="entry name" value="DUF960"/>
</dbReference>
<dbReference type="AlphaFoldDB" id="A0A0R1TYP0"/>
<evidence type="ECO:0000313" key="1">
    <source>
        <dbReference type="EMBL" id="KRL85380.1"/>
    </source>
</evidence>
<dbReference type="PATRIC" id="fig|1423783.4.peg.1580"/>